<feature type="transmembrane region" description="Helical" evidence="2">
    <location>
        <begin position="19"/>
        <end position="38"/>
    </location>
</feature>
<keyword evidence="5" id="KW-1185">Reference proteome</keyword>
<dbReference type="AlphaFoldDB" id="A0A4V6MVU1"/>
<keyword evidence="2" id="KW-1133">Transmembrane helix</keyword>
<evidence type="ECO:0000313" key="5">
    <source>
        <dbReference type="Proteomes" id="UP000292082"/>
    </source>
</evidence>
<evidence type="ECO:0000313" key="3">
    <source>
        <dbReference type="EMBL" id="TBU24603.1"/>
    </source>
</evidence>
<sequence length="148" mass="15642">MSFATSSCEYIRQEAMVSFLPYLFAASPTFSLSAFPLITESRFVPRYHAPVASVPQVIDCPNRTTIEVMARTLAIVLISLLSLVLAPMTMAGPIPLTPSPISYASPSSDTAAPTLAFTLGPGPLPHPSASTQAAPSSSSPVLEMDWLS</sequence>
<dbReference type="EMBL" id="ML143476">
    <property type="protein sequence ID" value="TBU24603.1"/>
    <property type="molecule type" value="Genomic_DNA"/>
</dbReference>
<evidence type="ECO:0000313" key="4">
    <source>
        <dbReference type="EMBL" id="TBU60280.1"/>
    </source>
</evidence>
<organism evidence="3">
    <name type="scientific">Dichomitus squalens</name>
    <dbReference type="NCBI Taxonomy" id="114155"/>
    <lineage>
        <taxon>Eukaryota</taxon>
        <taxon>Fungi</taxon>
        <taxon>Dikarya</taxon>
        <taxon>Basidiomycota</taxon>
        <taxon>Agaricomycotina</taxon>
        <taxon>Agaricomycetes</taxon>
        <taxon>Polyporales</taxon>
        <taxon>Polyporaceae</taxon>
        <taxon>Dichomitus</taxon>
    </lineage>
</organism>
<feature type="transmembrane region" description="Helical" evidence="2">
    <location>
        <begin position="73"/>
        <end position="96"/>
    </location>
</feature>
<reference evidence="3 5" key="1">
    <citation type="submission" date="2019-01" db="EMBL/GenBank/DDBJ databases">
        <title>Draft genome sequences of three monokaryotic isolates of the white-rot basidiomycete fungus Dichomitus squalens.</title>
        <authorList>
            <consortium name="DOE Joint Genome Institute"/>
            <person name="Lopez S.C."/>
            <person name="Andreopoulos B."/>
            <person name="Pangilinan J."/>
            <person name="Lipzen A."/>
            <person name="Riley R."/>
            <person name="Ahrendt S."/>
            <person name="Ng V."/>
            <person name="Barry K."/>
            <person name="Daum C."/>
            <person name="Grigoriev I.V."/>
            <person name="Hilden K.S."/>
            <person name="Makela M.R."/>
            <person name="de Vries R.P."/>
        </authorList>
    </citation>
    <scope>NUCLEOTIDE SEQUENCE [LARGE SCALE GENOMIC DNA]</scope>
    <source>
        <strain evidence="4 5">CBS 464.89</strain>
        <strain evidence="3">OM18370.1</strain>
    </source>
</reference>
<dbReference type="Proteomes" id="UP000292957">
    <property type="component" value="Unassembled WGS sequence"/>
</dbReference>
<keyword evidence="2" id="KW-0812">Transmembrane</keyword>
<name>A0A4V6MVU1_9APHY</name>
<feature type="compositionally biased region" description="Low complexity" evidence="1">
    <location>
        <begin position="127"/>
        <end position="140"/>
    </location>
</feature>
<dbReference type="EMBL" id="ML145106">
    <property type="protein sequence ID" value="TBU60280.1"/>
    <property type="molecule type" value="Genomic_DNA"/>
</dbReference>
<keyword evidence="2" id="KW-0472">Membrane</keyword>
<evidence type="ECO:0000256" key="1">
    <source>
        <dbReference type="SAM" id="MobiDB-lite"/>
    </source>
</evidence>
<accession>A0A4V6MVU1</accession>
<protein>
    <submittedName>
        <fullName evidence="3">Uncharacterized protein</fullName>
    </submittedName>
</protein>
<gene>
    <name evidence="4" type="ORF">BD310DRAFT_923183</name>
    <name evidence="3" type="ORF">BD311DRAFT_671400</name>
</gene>
<proteinExistence type="predicted"/>
<dbReference type="Proteomes" id="UP000292082">
    <property type="component" value="Unassembled WGS sequence"/>
</dbReference>
<feature type="region of interest" description="Disordered" evidence="1">
    <location>
        <begin position="104"/>
        <end position="148"/>
    </location>
</feature>
<evidence type="ECO:0000256" key="2">
    <source>
        <dbReference type="SAM" id="Phobius"/>
    </source>
</evidence>